<dbReference type="InterPro" id="IPR053134">
    <property type="entry name" value="RNA-dir_DNA_polymerase"/>
</dbReference>
<dbReference type="STRING" id="407821.A0A087TQ83"/>
<proteinExistence type="predicted"/>
<dbReference type="OMA" id="FCQIVSH"/>
<dbReference type="PANTHER" id="PTHR24559:SF444">
    <property type="entry name" value="REVERSE TRANSCRIPTASE DOMAIN-CONTAINING PROTEIN"/>
    <property type="match status" value="1"/>
</dbReference>
<evidence type="ECO:0000313" key="2">
    <source>
        <dbReference type="Proteomes" id="UP000054359"/>
    </source>
</evidence>
<evidence type="ECO:0000313" key="1">
    <source>
        <dbReference type="EMBL" id="KFM67272.1"/>
    </source>
</evidence>
<reference evidence="1 2" key="1">
    <citation type="submission" date="2013-11" db="EMBL/GenBank/DDBJ databases">
        <title>Genome sequencing of Stegodyphus mimosarum.</title>
        <authorList>
            <person name="Bechsgaard J."/>
        </authorList>
    </citation>
    <scope>NUCLEOTIDE SEQUENCE [LARGE SCALE GENOMIC DNA]</scope>
</reference>
<keyword evidence="2" id="KW-1185">Reference proteome</keyword>
<dbReference type="SUPFAM" id="SSF56672">
    <property type="entry name" value="DNA/RNA polymerases"/>
    <property type="match status" value="1"/>
</dbReference>
<gene>
    <name evidence="1" type="ORF">X975_11981</name>
</gene>
<dbReference type="Proteomes" id="UP000054359">
    <property type="component" value="Unassembled WGS sequence"/>
</dbReference>
<dbReference type="AlphaFoldDB" id="A0A087TQ83"/>
<dbReference type="PANTHER" id="PTHR24559">
    <property type="entry name" value="TRANSPOSON TY3-I GAG-POL POLYPROTEIN"/>
    <property type="match status" value="1"/>
</dbReference>
<protein>
    <submittedName>
        <fullName evidence="1">Retrovirus-related Pol polyprotein from transposon 297</fullName>
    </submittedName>
</protein>
<dbReference type="GO" id="GO:0071897">
    <property type="term" value="P:DNA biosynthetic process"/>
    <property type="evidence" value="ECO:0007669"/>
    <property type="project" value="UniProtKB-ARBA"/>
</dbReference>
<feature type="non-terminal residue" evidence="1">
    <location>
        <position position="124"/>
    </location>
</feature>
<name>A0A087TQ83_STEMI</name>
<dbReference type="Gene3D" id="3.10.10.10">
    <property type="entry name" value="HIV Type 1 Reverse Transcriptase, subunit A, domain 1"/>
    <property type="match status" value="1"/>
</dbReference>
<accession>A0A087TQ83</accession>
<dbReference type="EMBL" id="KK116274">
    <property type="protein sequence ID" value="KFM67272.1"/>
    <property type="molecule type" value="Genomic_DNA"/>
</dbReference>
<organism evidence="1 2">
    <name type="scientific">Stegodyphus mimosarum</name>
    <name type="common">African social velvet spider</name>
    <dbReference type="NCBI Taxonomy" id="407821"/>
    <lineage>
        <taxon>Eukaryota</taxon>
        <taxon>Metazoa</taxon>
        <taxon>Ecdysozoa</taxon>
        <taxon>Arthropoda</taxon>
        <taxon>Chelicerata</taxon>
        <taxon>Arachnida</taxon>
        <taxon>Araneae</taxon>
        <taxon>Araneomorphae</taxon>
        <taxon>Entelegynae</taxon>
        <taxon>Eresoidea</taxon>
        <taxon>Eresidae</taxon>
        <taxon>Stegodyphus</taxon>
    </lineage>
</organism>
<dbReference type="OrthoDB" id="8064693at2759"/>
<sequence length="124" mass="14149">MDKIQEENVAVPEVDLSHLEEGERAKIQELVRTFSNLFDEKPGFCQIVSHSIDTGNEPPVRSKPYRYDRVKEDILEQHIKKMLEDKIITPSTSPYASPVVLCRKKNGLQPQIRKRGDSPSFIGS</sequence>
<dbReference type="InterPro" id="IPR043502">
    <property type="entry name" value="DNA/RNA_pol_sf"/>
</dbReference>